<keyword evidence="4" id="KW-1185">Reference proteome</keyword>
<proteinExistence type="predicted"/>
<keyword evidence="2" id="KW-0732">Signal</keyword>
<dbReference type="AlphaFoldDB" id="A0AAD4EUS3"/>
<feature type="region of interest" description="Disordered" evidence="1">
    <location>
        <begin position="122"/>
        <end position="224"/>
    </location>
</feature>
<protein>
    <submittedName>
        <fullName evidence="3">Uncharacterized protein</fullName>
    </submittedName>
</protein>
<feature type="region of interest" description="Disordered" evidence="1">
    <location>
        <begin position="717"/>
        <end position="737"/>
    </location>
</feature>
<gene>
    <name evidence="3" type="ORF">NEMBOFW57_007238</name>
</gene>
<feature type="compositionally biased region" description="Low complexity" evidence="1">
    <location>
        <begin position="426"/>
        <end position="437"/>
    </location>
</feature>
<feature type="compositionally biased region" description="Pro residues" evidence="1">
    <location>
        <begin position="211"/>
        <end position="221"/>
    </location>
</feature>
<organism evidence="3 4">
    <name type="scientific">Staphylotrichum longicolle</name>
    <dbReference type="NCBI Taxonomy" id="669026"/>
    <lineage>
        <taxon>Eukaryota</taxon>
        <taxon>Fungi</taxon>
        <taxon>Dikarya</taxon>
        <taxon>Ascomycota</taxon>
        <taxon>Pezizomycotina</taxon>
        <taxon>Sordariomycetes</taxon>
        <taxon>Sordariomycetidae</taxon>
        <taxon>Sordariales</taxon>
        <taxon>Chaetomiaceae</taxon>
        <taxon>Staphylotrichum</taxon>
    </lineage>
</organism>
<feature type="compositionally biased region" description="Gly residues" evidence="1">
    <location>
        <begin position="724"/>
        <end position="733"/>
    </location>
</feature>
<feature type="compositionally biased region" description="Low complexity" evidence="1">
    <location>
        <begin position="188"/>
        <end position="210"/>
    </location>
</feature>
<feature type="compositionally biased region" description="Polar residues" evidence="1">
    <location>
        <begin position="177"/>
        <end position="187"/>
    </location>
</feature>
<feature type="chain" id="PRO_5042066291" evidence="2">
    <location>
        <begin position="25"/>
        <end position="764"/>
    </location>
</feature>
<comment type="caution">
    <text evidence="3">The sequence shown here is derived from an EMBL/GenBank/DDBJ whole genome shotgun (WGS) entry which is preliminary data.</text>
</comment>
<feature type="region of interest" description="Disordered" evidence="1">
    <location>
        <begin position="387"/>
        <end position="437"/>
    </location>
</feature>
<feature type="signal peptide" evidence="2">
    <location>
        <begin position="1"/>
        <end position="24"/>
    </location>
</feature>
<accession>A0AAD4EUS3</accession>
<name>A0AAD4EUS3_9PEZI</name>
<evidence type="ECO:0000313" key="4">
    <source>
        <dbReference type="Proteomes" id="UP001197093"/>
    </source>
</evidence>
<reference evidence="3" key="1">
    <citation type="submission" date="2023-02" db="EMBL/GenBank/DDBJ databases">
        <authorList>
            <person name="Palmer J.M."/>
        </authorList>
    </citation>
    <scope>NUCLEOTIDE SEQUENCE</scope>
    <source>
        <strain evidence="3">FW57</strain>
    </source>
</reference>
<dbReference type="Proteomes" id="UP001197093">
    <property type="component" value="Unassembled WGS sequence"/>
</dbReference>
<sequence>MVGGRQVLLSIAVLSGLGFDSVLGAARFRRQDGTGTTVQDAPGVASTSTATLEDVVSSSEPATIALVATSLGDSTGSAPSGGGGPQGFSSSGLGVTVQAEALLATSTGAEFVDPGAFGAGGTLTSDTRAPSRSADPTKITVDPVSETTKGPPPAETKTSSVRVPPTRPGRPAAPDAGQTTSYNLAQPASTTTAVQVEATTSAQATTTAPRGGPPGGGPPKPTSVQIIQDTTESVNLGYGVTSSAELSAGQTTFATSTRSGNETFTYIPSGGVSYCKPSDLTAAVTSWSITHTSTITWFGNPEDYTPPYPPIVIPQPTQSCVIPVSPPRLTISICASTGTGTKYMTCEVTTTTESFNFGVQTTTVPAIVFLTTDKNPAVVYSTIKTPNYGVSQEPKTRDNHASPTSDGVISTPVYNSQDGPQAVSETAQQQRPTPTPVTVAVQPTAVVINGNTIRDNPAQQTQVVIIADQTFTIDPTRVVGGGATIDRPAATGGVFVPTPTSTVLGGVPVVVSSSVAVIGGSSFTLGPTTTIATVSGHTFTIGPSTIAGASQTLPLPTLPSPTEVVVAGGDLITAIGRSVVVIHGTTLTYATATDGSNSPTTITVDDDVLTLGPGGVTFTAQGGTAAVTIGGTASPQQGTQYALVGGATITKIGASVVVVKSVTYTVGPGTGTTTTAVGGEMVTIRPDGVQVGTLSLGFPFGPTTVITPGAGVGGAGAKATSTAAGGGGNGSGGDGEEDAAGAVRPWLVGVGWGLAIALMVGRVV</sequence>
<feature type="compositionally biased region" description="Polar residues" evidence="1">
    <location>
        <begin position="401"/>
        <end position="425"/>
    </location>
</feature>
<evidence type="ECO:0000313" key="3">
    <source>
        <dbReference type="EMBL" id="KAG7287725.1"/>
    </source>
</evidence>
<dbReference type="EMBL" id="JAHCVI010000003">
    <property type="protein sequence ID" value="KAG7287725.1"/>
    <property type="molecule type" value="Genomic_DNA"/>
</dbReference>
<evidence type="ECO:0000256" key="2">
    <source>
        <dbReference type="SAM" id="SignalP"/>
    </source>
</evidence>
<evidence type="ECO:0000256" key="1">
    <source>
        <dbReference type="SAM" id="MobiDB-lite"/>
    </source>
</evidence>